<dbReference type="InterPro" id="IPR011014">
    <property type="entry name" value="MscS_channel_TM-2"/>
</dbReference>
<dbReference type="SUPFAM" id="SSF50182">
    <property type="entry name" value="Sm-like ribonucleoproteins"/>
    <property type="match status" value="1"/>
</dbReference>
<dbReference type="PANTHER" id="PTHR30347:SF1">
    <property type="entry name" value="MECHANOSENSITIVE CHANNEL MSCK"/>
    <property type="match status" value="1"/>
</dbReference>
<keyword evidence="3" id="KW-1003">Cell membrane</keyword>
<evidence type="ECO:0000256" key="7">
    <source>
        <dbReference type="SAM" id="MobiDB-lite"/>
    </source>
</evidence>
<dbReference type="Gene3D" id="3.30.70.100">
    <property type="match status" value="1"/>
</dbReference>
<protein>
    <submittedName>
        <fullName evidence="12">Mechanosensitive ion channel</fullName>
    </submittedName>
</protein>
<dbReference type="EMBL" id="WTYF01000004">
    <property type="protein sequence ID" value="MXO51292.1"/>
    <property type="molecule type" value="Genomic_DNA"/>
</dbReference>
<feature type="domain" description="Mechanosensitive ion channel MscS" evidence="9">
    <location>
        <begin position="157"/>
        <end position="227"/>
    </location>
</feature>
<dbReference type="GO" id="GO:0008381">
    <property type="term" value="F:mechanosensitive monoatomic ion channel activity"/>
    <property type="evidence" value="ECO:0007669"/>
    <property type="project" value="UniProtKB-ARBA"/>
</dbReference>
<keyword evidence="4 8" id="KW-0812">Transmembrane</keyword>
<dbReference type="SUPFAM" id="SSF82861">
    <property type="entry name" value="Mechanosensitive channel protein MscS (YggB), transmembrane region"/>
    <property type="match status" value="1"/>
</dbReference>
<dbReference type="Proteomes" id="UP000444185">
    <property type="component" value="Unassembled WGS sequence"/>
</dbReference>
<feature type="transmembrane region" description="Helical" evidence="8">
    <location>
        <begin position="140"/>
        <end position="168"/>
    </location>
</feature>
<evidence type="ECO:0000256" key="2">
    <source>
        <dbReference type="ARBA" id="ARBA00008017"/>
    </source>
</evidence>
<keyword evidence="13" id="KW-1185">Reference proteome</keyword>
<dbReference type="Pfam" id="PF00924">
    <property type="entry name" value="MS_channel_2nd"/>
    <property type="match status" value="1"/>
</dbReference>
<evidence type="ECO:0000313" key="13">
    <source>
        <dbReference type="Proteomes" id="UP000444185"/>
    </source>
</evidence>
<organism evidence="12 13">
    <name type="scientific">Qipengyuania gaetbuli</name>
    <dbReference type="NCBI Taxonomy" id="266952"/>
    <lineage>
        <taxon>Bacteria</taxon>
        <taxon>Pseudomonadati</taxon>
        <taxon>Pseudomonadota</taxon>
        <taxon>Alphaproteobacteria</taxon>
        <taxon>Sphingomonadales</taxon>
        <taxon>Erythrobacteraceae</taxon>
        <taxon>Qipengyuania</taxon>
    </lineage>
</organism>
<feature type="domain" description="Mechanosensitive ion channel transmembrane helices 2/3" evidence="11">
    <location>
        <begin position="114"/>
        <end position="155"/>
    </location>
</feature>
<dbReference type="SUPFAM" id="SSF82689">
    <property type="entry name" value="Mechanosensitive channel protein MscS (YggB), C-terminal domain"/>
    <property type="match status" value="1"/>
</dbReference>
<dbReference type="InterPro" id="IPR049278">
    <property type="entry name" value="MS_channel_C"/>
</dbReference>
<dbReference type="PANTHER" id="PTHR30347">
    <property type="entry name" value="POTASSIUM CHANNEL RELATED"/>
    <property type="match status" value="1"/>
</dbReference>
<dbReference type="Gene3D" id="2.30.30.60">
    <property type="match status" value="1"/>
</dbReference>
<dbReference type="InterPro" id="IPR011066">
    <property type="entry name" value="MscS_channel_C_sf"/>
</dbReference>
<comment type="similarity">
    <text evidence="2">Belongs to the MscS (TC 1.A.23) family.</text>
</comment>
<dbReference type="OrthoDB" id="9799209at2"/>
<name>A0A844Y2H3_9SPHN</name>
<keyword evidence="5 8" id="KW-1133">Transmembrane helix</keyword>
<gene>
    <name evidence="12" type="ORF">GRI42_08240</name>
</gene>
<evidence type="ECO:0000313" key="12">
    <source>
        <dbReference type="EMBL" id="MXO51292.1"/>
    </source>
</evidence>
<proteinExistence type="inferred from homology"/>
<evidence type="ECO:0000256" key="4">
    <source>
        <dbReference type="ARBA" id="ARBA00022692"/>
    </source>
</evidence>
<feature type="transmembrane region" description="Helical" evidence="8">
    <location>
        <begin position="68"/>
        <end position="90"/>
    </location>
</feature>
<feature type="region of interest" description="Disordered" evidence="7">
    <location>
        <begin position="1"/>
        <end position="20"/>
    </location>
</feature>
<feature type="domain" description="Mechanosensitive ion channel MscS C-terminal" evidence="10">
    <location>
        <begin position="237"/>
        <end position="319"/>
    </location>
</feature>
<dbReference type="Pfam" id="PF21082">
    <property type="entry name" value="MS_channel_3rd"/>
    <property type="match status" value="1"/>
</dbReference>
<comment type="caution">
    <text evidence="12">The sequence shown here is derived from an EMBL/GenBank/DDBJ whole genome shotgun (WGS) entry which is preliminary data.</text>
</comment>
<dbReference type="InterPro" id="IPR010920">
    <property type="entry name" value="LSM_dom_sf"/>
</dbReference>
<comment type="subcellular location">
    <subcellularLocation>
        <location evidence="1">Cell membrane</location>
        <topology evidence="1">Multi-pass membrane protein</topology>
    </subcellularLocation>
</comment>
<dbReference type="Pfam" id="PF21088">
    <property type="entry name" value="MS_channel_1st"/>
    <property type="match status" value="1"/>
</dbReference>
<evidence type="ECO:0000259" key="10">
    <source>
        <dbReference type="Pfam" id="PF21082"/>
    </source>
</evidence>
<keyword evidence="6 8" id="KW-0472">Membrane</keyword>
<evidence type="ECO:0000256" key="6">
    <source>
        <dbReference type="ARBA" id="ARBA00023136"/>
    </source>
</evidence>
<feature type="transmembrane region" description="Helical" evidence="8">
    <location>
        <begin position="111"/>
        <end position="134"/>
    </location>
</feature>
<reference evidence="12 13" key="1">
    <citation type="submission" date="2019-12" db="EMBL/GenBank/DDBJ databases">
        <title>Genomic-based taxomic classification of the family Erythrobacteraceae.</title>
        <authorList>
            <person name="Xu L."/>
        </authorList>
    </citation>
    <scope>NUCLEOTIDE SEQUENCE [LARGE SCALE GENOMIC DNA]</scope>
    <source>
        <strain evidence="12 13">DSM 16225</strain>
    </source>
</reference>
<dbReference type="AlphaFoldDB" id="A0A844Y2H3"/>
<evidence type="ECO:0000256" key="8">
    <source>
        <dbReference type="SAM" id="Phobius"/>
    </source>
</evidence>
<accession>A0A844Y2H3</accession>
<evidence type="ECO:0000256" key="3">
    <source>
        <dbReference type="ARBA" id="ARBA00022475"/>
    </source>
</evidence>
<dbReference type="InterPro" id="IPR006685">
    <property type="entry name" value="MscS_channel_2nd"/>
</dbReference>
<dbReference type="GO" id="GO:0005886">
    <property type="term" value="C:plasma membrane"/>
    <property type="evidence" value="ECO:0007669"/>
    <property type="project" value="UniProtKB-SubCell"/>
</dbReference>
<evidence type="ECO:0000259" key="9">
    <source>
        <dbReference type="Pfam" id="PF00924"/>
    </source>
</evidence>
<dbReference type="InterPro" id="IPR052702">
    <property type="entry name" value="MscS-like_channel"/>
</dbReference>
<dbReference type="InterPro" id="IPR023408">
    <property type="entry name" value="MscS_beta-dom_sf"/>
</dbReference>
<dbReference type="Gene3D" id="1.10.287.1260">
    <property type="match status" value="1"/>
</dbReference>
<dbReference type="InterPro" id="IPR049142">
    <property type="entry name" value="MS_channel_1st"/>
</dbReference>
<evidence type="ECO:0000256" key="1">
    <source>
        <dbReference type="ARBA" id="ARBA00004651"/>
    </source>
</evidence>
<evidence type="ECO:0000256" key="5">
    <source>
        <dbReference type="ARBA" id="ARBA00022989"/>
    </source>
</evidence>
<evidence type="ECO:0000259" key="11">
    <source>
        <dbReference type="Pfam" id="PF21088"/>
    </source>
</evidence>
<dbReference type="RefSeq" id="WP_160607933.1">
    <property type="nucleotide sequence ID" value="NZ_JAHVHS010000002.1"/>
</dbReference>
<sequence length="347" mass="37924">MQGETPPASSETAAPVEQAWSLAEPAPPETAVAASEGIKEAVSGKSETVGSIVDTLDGLAISLGHMRVSVFDVLIVASIVFGVIAFAWFASRVARRMVRRVQRLDDTQQLLVEKIITIAIWAAAFFMGIDLLGIDLTALAVFSGAFGLAIGFGLQKTFGNLIAGIILLMDKSIKPGDVIAVTDMAGNESFGQIRKIGVRAVSVTTRDQREYLIPNENLMINQVENWSYSSKNVRMQVPVGVSYEADMNLVEKLMLEAAASCDRVLKAPPPTVWMNEYGDNSVNFTIHCWIMDPEDGVGNVRSAVLKKLWWLFKENGIEIPFPQRDLHIRSSDQLDKLLAIMAKEKGE</sequence>